<evidence type="ECO:0000256" key="1">
    <source>
        <dbReference type="SAM" id="MobiDB-lite"/>
    </source>
</evidence>
<dbReference type="EMBL" id="JAAIUW010000009">
    <property type="protein sequence ID" value="KAF7816361.1"/>
    <property type="molecule type" value="Genomic_DNA"/>
</dbReference>
<feature type="region of interest" description="Disordered" evidence="1">
    <location>
        <begin position="1"/>
        <end position="25"/>
    </location>
</feature>
<reference evidence="2" key="1">
    <citation type="submission" date="2020-09" db="EMBL/GenBank/DDBJ databases">
        <title>Genome-Enabled Discovery of Anthraquinone Biosynthesis in Senna tora.</title>
        <authorList>
            <person name="Kang S.-H."/>
            <person name="Pandey R.P."/>
            <person name="Lee C.-M."/>
            <person name="Sim J.-S."/>
            <person name="Jeong J.-T."/>
            <person name="Choi B.-S."/>
            <person name="Jung M."/>
            <person name="Ginzburg D."/>
            <person name="Zhao K."/>
            <person name="Won S.Y."/>
            <person name="Oh T.-J."/>
            <person name="Yu Y."/>
            <person name="Kim N.-H."/>
            <person name="Lee O.R."/>
            <person name="Lee T.-H."/>
            <person name="Bashyal P."/>
            <person name="Kim T.-S."/>
            <person name="Lee W.-H."/>
            <person name="Kawkins C."/>
            <person name="Kim C.-K."/>
            <person name="Kim J.S."/>
            <person name="Ahn B.O."/>
            <person name="Rhee S.Y."/>
            <person name="Sohng J.K."/>
        </authorList>
    </citation>
    <scope>NUCLEOTIDE SEQUENCE</scope>
    <source>
        <tissue evidence="2">Leaf</tissue>
    </source>
</reference>
<feature type="compositionally biased region" description="Basic and acidic residues" evidence="1">
    <location>
        <begin position="8"/>
        <end position="25"/>
    </location>
</feature>
<protein>
    <submittedName>
        <fullName evidence="2">Uncharacterized protein</fullName>
    </submittedName>
</protein>
<organism evidence="2 3">
    <name type="scientific">Senna tora</name>
    <dbReference type="NCBI Taxonomy" id="362788"/>
    <lineage>
        <taxon>Eukaryota</taxon>
        <taxon>Viridiplantae</taxon>
        <taxon>Streptophyta</taxon>
        <taxon>Embryophyta</taxon>
        <taxon>Tracheophyta</taxon>
        <taxon>Spermatophyta</taxon>
        <taxon>Magnoliopsida</taxon>
        <taxon>eudicotyledons</taxon>
        <taxon>Gunneridae</taxon>
        <taxon>Pentapetalae</taxon>
        <taxon>rosids</taxon>
        <taxon>fabids</taxon>
        <taxon>Fabales</taxon>
        <taxon>Fabaceae</taxon>
        <taxon>Caesalpinioideae</taxon>
        <taxon>Cassia clade</taxon>
        <taxon>Senna</taxon>
    </lineage>
</organism>
<sequence length="25" mass="2921">MGMQTEQNKGKSDQKKERKLRVEGD</sequence>
<dbReference type="Proteomes" id="UP000634136">
    <property type="component" value="Unassembled WGS sequence"/>
</dbReference>
<dbReference type="AlphaFoldDB" id="A0A834T8Z1"/>
<name>A0A834T8Z1_9FABA</name>
<comment type="caution">
    <text evidence="2">The sequence shown here is derived from an EMBL/GenBank/DDBJ whole genome shotgun (WGS) entry which is preliminary data.</text>
</comment>
<keyword evidence="3" id="KW-1185">Reference proteome</keyword>
<evidence type="ECO:0000313" key="3">
    <source>
        <dbReference type="Proteomes" id="UP000634136"/>
    </source>
</evidence>
<proteinExistence type="predicted"/>
<evidence type="ECO:0000313" key="2">
    <source>
        <dbReference type="EMBL" id="KAF7816361.1"/>
    </source>
</evidence>
<accession>A0A834T8Z1</accession>
<gene>
    <name evidence="2" type="ORF">G2W53_030330</name>
</gene>